<reference evidence="1" key="2">
    <citation type="journal article" date="2015" name="Data Brief">
        <title>Shoot transcriptome of the giant reed, Arundo donax.</title>
        <authorList>
            <person name="Barrero R.A."/>
            <person name="Guerrero F.D."/>
            <person name="Moolhuijzen P."/>
            <person name="Goolsby J.A."/>
            <person name="Tidwell J."/>
            <person name="Bellgard S.E."/>
            <person name="Bellgard M.I."/>
        </authorList>
    </citation>
    <scope>NUCLEOTIDE SEQUENCE</scope>
    <source>
        <tissue evidence="1">Shoot tissue taken approximately 20 cm above the soil surface</tissue>
    </source>
</reference>
<protein>
    <submittedName>
        <fullName evidence="1">Uncharacterized protein</fullName>
    </submittedName>
</protein>
<proteinExistence type="predicted"/>
<accession>A0A0A9HBQ4</accession>
<organism evidence="1">
    <name type="scientific">Arundo donax</name>
    <name type="common">Giant reed</name>
    <name type="synonym">Donax arundinaceus</name>
    <dbReference type="NCBI Taxonomy" id="35708"/>
    <lineage>
        <taxon>Eukaryota</taxon>
        <taxon>Viridiplantae</taxon>
        <taxon>Streptophyta</taxon>
        <taxon>Embryophyta</taxon>
        <taxon>Tracheophyta</taxon>
        <taxon>Spermatophyta</taxon>
        <taxon>Magnoliopsida</taxon>
        <taxon>Liliopsida</taxon>
        <taxon>Poales</taxon>
        <taxon>Poaceae</taxon>
        <taxon>PACMAD clade</taxon>
        <taxon>Arundinoideae</taxon>
        <taxon>Arundineae</taxon>
        <taxon>Arundo</taxon>
    </lineage>
</organism>
<sequence length="39" mass="3770">MSFLAAFTSINLGGSVDGGAASLVGLISGLSDLSLLSVE</sequence>
<reference evidence="1" key="1">
    <citation type="submission" date="2014-09" db="EMBL/GenBank/DDBJ databases">
        <authorList>
            <person name="Magalhaes I.L.F."/>
            <person name="Oliveira U."/>
            <person name="Santos F.R."/>
            <person name="Vidigal T.H.D.A."/>
            <person name="Brescovit A.D."/>
            <person name="Santos A.J."/>
        </authorList>
    </citation>
    <scope>NUCLEOTIDE SEQUENCE</scope>
    <source>
        <tissue evidence="1">Shoot tissue taken approximately 20 cm above the soil surface</tissue>
    </source>
</reference>
<evidence type="ECO:0000313" key="1">
    <source>
        <dbReference type="EMBL" id="JAE30353.1"/>
    </source>
</evidence>
<dbReference type="EMBL" id="GBRH01167543">
    <property type="protein sequence ID" value="JAE30353.1"/>
    <property type="molecule type" value="Transcribed_RNA"/>
</dbReference>
<dbReference type="AlphaFoldDB" id="A0A0A9HBQ4"/>
<name>A0A0A9HBQ4_ARUDO</name>